<dbReference type="Pfam" id="PF10224">
    <property type="entry name" value="DUF2205"/>
    <property type="match status" value="1"/>
</dbReference>
<keyword evidence="7" id="KW-0333">Golgi apparatus</keyword>
<dbReference type="GO" id="GO:0005829">
    <property type="term" value="C:cytosol"/>
    <property type="evidence" value="ECO:0007669"/>
    <property type="project" value="UniProtKB-SubCell"/>
</dbReference>
<protein>
    <submittedName>
        <fullName evidence="10">Uncharacterized protein</fullName>
    </submittedName>
</protein>
<dbReference type="InterPro" id="IPR019357">
    <property type="entry name" value="SCOC"/>
</dbReference>
<evidence type="ECO:0000256" key="8">
    <source>
        <dbReference type="ARBA" id="ARBA00023054"/>
    </source>
</evidence>
<evidence type="ECO:0000313" key="11">
    <source>
        <dbReference type="Proteomes" id="UP000694416"/>
    </source>
</evidence>
<comment type="subcellular location">
    <subcellularLocation>
        <location evidence="3">Cytoplasm</location>
        <location evidence="3">Cytosol</location>
    </subcellularLocation>
    <subcellularLocation>
        <location evidence="2">Golgi apparatus membrane</location>
        <topology evidence="2">Peripheral membrane protein</topology>
        <orientation evidence="2">Cytoplasmic side</orientation>
    </subcellularLocation>
    <subcellularLocation>
        <location evidence="4">Golgi apparatus</location>
        <location evidence="4">trans-Golgi network</location>
    </subcellularLocation>
</comment>
<evidence type="ECO:0000256" key="4">
    <source>
        <dbReference type="ARBA" id="ARBA00004601"/>
    </source>
</evidence>
<evidence type="ECO:0000313" key="10">
    <source>
        <dbReference type="Ensembl" id="ENSPTEP00000031696.1"/>
    </source>
</evidence>
<organism evidence="10 11">
    <name type="scientific">Piliocolobus tephrosceles</name>
    <name type="common">Ugandan red Colobus</name>
    <dbReference type="NCBI Taxonomy" id="591936"/>
    <lineage>
        <taxon>Eukaryota</taxon>
        <taxon>Metazoa</taxon>
        <taxon>Chordata</taxon>
        <taxon>Craniata</taxon>
        <taxon>Vertebrata</taxon>
        <taxon>Euteleostomi</taxon>
        <taxon>Mammalia</taxon>
        <taxon>Eutheria</taxon>
        <taxon>Euarchontoglires</taxon>
        <taxon>Primates</taxon>
        <taxon>Haplorrhini</taxon>
        <taxon>Catarrhini</taxon>
        <taxon>Cercopithecidae</taxon>
        <taxon>Colobinae</taxon>
        <taxon>Piliocolobus</taxon>
    </lineage>
</organism>
<reference evidence="10" key="2">
    <citation type="submission" date="2025-09" db="UniProtKB">
        <authorList>
            <consortium name="Ensembl"/>
        </authorList>
    </citation>
    <scope>IDENTIFICATION</scope>
</reference>
<reference evidence="10" key="1">
    <citation type="submission" date="2025-08" db="UniProtKB">
        <authorList>
            <consortium name="Ensembl"/>
        </authorList>
    </citation>
    <scope>IDENTIFICATION</scope>
</reference>
<comment type="similarity">
    <text evidence="5">Belongs to the SCOC family.</text>
</comment>
<dbReference type="GO" id="GO:0005802">
    <property type="term" value="C:trans-Golgi network"/>
    <property type="evidence" value="ECO:0007669"/>
    <property type="project" value="TreeGrafter"/>
</dbReference>
<name>A0A8C9I6E3_9PRIM</name>
<dbReference type="PANTHER" id="PTHR21614:SF1">
    <property type="entry name" value="SHORT COILED-COIL PROTEIN"/>
    <property type="match status" value="1"/>
</dbReference>
<evidence type="ECO:0000256" key="7">
    <source>
        <dbReference type="ARBA" id="ARBA00023034"/>
    </source>
</evidence>
<dbReference type="Ensembl" id="ENSPTET00000043660.1">
    <property type="protein sequence ID" value="ENSPTEP00000031696.1"/>
    <property type="gene ID" value="ENSPTEG00000030580.1"/>
</dbReference>
<evidence type="ECO:0000256" key="2">
    <source>
        <dbReference type="ARBA" id="ARBA00004255"/>
    </source>
</evidence>
<keyword evidence="11" id="KW-1185">Reference proteome</keyword>
<proteinExistence type="inferred from homology"/>
<evidence type="ECO:0000256" key="9">
    <source>
        <dbReference type="ARBA" id="ARBA00023136"/>
    </source>
</evidence>
<evidence type="ECO:0000256" key="5">
    <source>
        <dbReference type="ARBA" id="ARBA00010880"/>
    </source>
</evidence>
<dbReference type="AlphaFoldDB" id="A0A8C9I6E3"/>
<keyword evidence="8" id="KW-0175">Coiled coil</keyword>
<dbReference type="PANTHER" id="PTHR21614">
    <property type="entry name" value="SHORT COILED COIL PROTEIN"/>
    <property type="match status" value="1"/>
</dbReference>
<evidence type="ECO:0000256" key="3">
    <source>
        <dbReference type="ARBA" id="ARBA00004514"/>
    </source>
</evidence>
<dbReference type="GO" id="GO:0000139">
    <property type="term" value="C:Golgi membrane"/>
    <property type="evidence" value="ECO:0007669"/>
    <property type="project" value="UniProtKB-SubCell"/>
</dbReference>
<keyword evidence="6" id="KW-0963">Cytoplasm</keyword>
<evidence type="ECO:0000256" key="1">
    <source>
        <dbReference type="ARBA" id="ARBA00002743"/>
    </source>
</evidence>
<comment type="function">
    <text evidence="1">Positive regulator of amino acid starvation-induced autophagy.</text>
</comment>
<keyword evidence="9" id="KW-0472">Membrane</keyword>
<accession>A0A8C9I6E3</accession>
<dbReference type="Gene3D" id="1.20.5.170">
    <property type="match status" value="1"/>
</dbReference>
<evidence type="ECO:0000256" key="6">
    <source>
        <dbReference type="ARBA" id="ARBA00022490"/>
    </source>
</evidence>
<sequence>MAPLHSAWATEHIYIFPHLINKLYFFEDLSARANAGKEENLKLKSENQFVRQHIENLISASGVFQTTDTESKIRN</sequence>
<dbReference type="Proteomes" id="UP000694416">
    <property type="component" value="Unplaced"/>
</dbReference>